<dbReference type="InterPro" id="IPR002125">
    <property type="entry name" value="CMP_dCMP_dom"/>
</dbReference>
<dbReference type="FunFam" id="3.40.140.10:FF:000008">
    <property type="entry name" value="Cytidine deaminase"/>
    <property type="match status" value="1"/>
</dbReference>
<evidence type="ECO:0000256" key="14">
    <source>
        <dbReference type="PIRSR" id="PIRSR606262-3"/>
    </source>
</evidence>
<dbReference type="AlphaFoldDB" id="B0G7J0"/>
<dbReference type="eggNOG" id="COG0295">
    <property type="taxonomic scope" value="Bacteria"/>
</dbReference>
<dbReference type="EMBL" id="AAXA02000015">
    <property type="protein sequence ID" value="EDR45644.1"/>
    <property type="molecule type" value="Genomic_DNA"/>
</dbReference>
<proteinExistence type="inferred from homology"/>
<evidence type="ECO:0000256" key="4">
    <source>
        <dbReference type="ARBA" id="ARBA00012783"/>
    </source>
</evidence>
<dbReference type="GO" id="GO:0072527">
    <property type="term" value="P:pyrimidine-containing compound metabolic process"/>
    <property type="evidence" value="ECO:0007669"/>
    <property type="project" value="UniProtKB-ARBA"/>
</dbReference>
<dbReference type="Proteomes" id="UP000005359">
    <property type="component" value="Unassembled WGS sequence"/>
</dbReference>
<evidence type="ECO:0000256" key="10">
    <source>
        <dbReference type="ARBA" id="ARBA00049252"/>
    </source>
</evidence>
<evidence type="ECO:0000256" key="3">
    <source>
        <dbReference type="ARBA" id="ARBA00006576"/>
    </source>
</evidence>
<dbReference type="NCBIfam" id="TIGR01354">
    <property type="entry name" value="cyt_deam_tetra"/>
    <property type="match status" value="1"/>
</dbReference>
<dbReference type="CDD" id="cd01283">
    <property type="entry name" value="cytidine_deaminase"/>
    <property type="match status" value="1"/>
</dbReference>
<dbReference type="GO" id="GO:0055086">
    <property type="term" value="P:nucleobase-containing small molecule metabolic process"/>
    <property type="evidence" value="ECO:0007669"/>
    <property type="project" value="UniProtKB-ARBA"/>
</dbReference>
<reference evidence="16 17" key="1">
    <citation type="submission" date="2007-10" db="EMBL/GenBank/DDBJ databases">
        <title>Draft genome sequence of Dorea formicigenerans(ATCC 27755).</title>
        <authorList>
            <person name="Sudarsanam P."/>
            <person name="Ley R."/>
            <person name="Guruge J."/>
            <person name="Turnbaugh P.J."/>
            <person name="Mahowald M."/>
            <person name="Liep D."/>
            <person name="Gordon J."/>
        </authorList>
    </citation>
    <scope>NUCLEOTIDE SEQUENCE [LARGE SCALE GENOMIC DNA]</scope>
    <source>
        <strain evidence="16 17">ATCC 27755</strain>
    </source>
</reference>
<accession>B0G7J0</accession>
<protein>
    <recommendedName>
        <fullName evidence="5">Cytidine deaminase</fullName>
        <ecNumber evidence="4">3.5.4.5</ecNumber>
    </recommendedName>
    <alternativeName>
        <fullName evidence="9">Cytidine aminohydrolase</fullName>
    </alternativeName>
</protein>
<feature type="domain" description="CMP/dCMP-type deaminase" evidence="15">
    <location>
        <begin position="180"/>
        <end position="308"/>
    </location>
</feature>
<dbReference type="Pfam" id="PF12900">
    <property type="entry name" value="Pyridox_ox_2"/>
    <property type="match status" value="1"/>
</dbReference>
<sequence>MTRTSQQECRGILELYTKVIERYDFMRRRDREITDKQDILEVMRKCDVCRIALHDGDYPYIVPLNFGLQVENDMPVLYFHGALEGKKYELIEKDNRASFEMDCGHQLILDKAQGNCAMEYESVIGQGYIEMLNEEEKYEALRILMKQYRREDFPFNEKVIPMTAVFRLRVESMTGKRRTKKSNKLKIYAMNAIDNAYAPYSDFKVGACVELTDGQYITGSNVENASYGLSNCAERSAIFAAYSRGYRKEDIKAMAITTHAEKLTMPCGACRQVLSELLLPDTPILIANDKEEKILTMRELLPYSFGEDDLKK</sequence>
<dbReference type="SUPFAM" id="SSF53927">
    <property type="entry name" value="Cytidine deaminase-like"/>
    <property type="match status" value="1"/>
</dbReference>
<evidence type="ECO:0000256" key="2">
    <source>
        <dbReference type="ARBA" id="ARBA00003949"/>
    </source>
</evidence>
<dbReference type="STRING" id="411461.DORFOR_02245"/>
<organism evidence="16 17">
    <name type="scientific">Dorea formicigenerans ATCC 27755</name>
    <dbReference type="NCBI Taxonomy" id="411461"/>
    <lineage>
        <taxon>Bacteria</taxon>
        <taxon>Bacillati</taxon>
        <taxon>Bacillota</taxon>
        <taxon>Clostridia</taxon>
        <taxon>Lachnospirales</taxon>
        <taxon>Lachnospiraceae</taxon>
        <taxon>Dorea</taxon>
    </lineage>
</organism>
<dbReference type="Pfam" id="PF00383">
    <property type="entry name" value="dCMP_cyt_deam_1"/>
    <property type="match status" value="1"/>
</dbReference>
<name>B0G7J0_9FIRM</name>
<dbReference type="PaxDb" id="411461-DORFOR_02245"/>
<comment type="caution">
    <text evidence="16">The sequence shown here is derived from an EMBL/GenBank/DDBJ whole genome shotgun (WGS) entry which is preliminary data.</text>
</comment>
<feature type="binding site" evidence="14">
    <location>
        <position position="267"/>
    </location>
    <ligand>
        <name>Zn(2+)</name>
        <dbReference type="ChEBI" id="CHEBI:29105"/>
        <note>catalytic</note>
    </ligand>
</feature>
<evidence type="ECO:0000313" key="16">
    <source>
        <dbReference type="EMBL" id="EDR45644.1"/>
    </source>
</evidence>
<evidence type="ECO:0000256" key="8">
    <source>
        <dbReference type="ARBA" id="ARBA00022833"/>
    </source>
</evidence>
<dbReference type="eggNOG" id="COG3467">
    <property type="taxonomic scope" value="Bacteria"/>
</dbReference>
<comment type="catalytic activity">
    <reaction evidence="11">
        <text>cytidine + H2O + H(+) = uridine + NH4(+)</text>
        <dbReference type="Rhea" id="RHEA:16069"/>
        <dbReference type="ChEBI" id="CHEBI:15377"/>
        <dbReference type="ChEBI" id="CHEBI:15378"/>
        <dbReference type="ChEBI" id="CHEBI:16704"/>
        <dbReference type="ChEBI" id="CHEBI:17562"/>
        <dbReference type="ChEBI" id="CHEBI:28938"/>
        <dbReference type="EC" id="3.5.4.5"/>
    </reaction>
</comment>
<evidence type="ECO:0000256" key="11">
    <source>
        <dbReference type="ARBA" id="ARBA00049558"/>
    </source>
</evidence>
<comment type="catalytic activity">
    <reaction evidence="10">
        <text>2'-deoxycytidine + H2O + H(+) = 2'-deoxyuridine + NH4(+)</text>
        <dbReference type="Rhea" id="RHEA:13433"/>
        <dbReference type="ChEBI" id="CHEBI:15377"/>
        <dbReference type="ChEBI" id="CHEBI:15378"/>
        <dbReference type="ChEBI" id="CHEBI:15698"/>
        <dbReference type="ChEBI" id="CHEBI:16450"/>
        <dbReference type="ChEBI" id="CHEBI:28938"/>
        <dbReference type="EC" id="3.5.4.5"/>
    </reaction>
</comment>
<dbReference type="InterPro" id="IPR012349">
    <property type="entry name" value="Split_barrel_FMN-bd"/>
</dbReference>
<dbReference type="InterPro" id="IPR016192">
    <property type="entry name" value="APOBEC/CMP_deaminase_Zn-bd"/>
</dbReference>
<feature type="binding site" evidence="14">
    <location>
        <position position="270"/>
    </location>
    <ligand>
        <name>Zn(2+)</name>
        <dbReference type="ChEBI" id="CHEBI:29105"/>
        <note>catalytic</note>
    </ligand>
</feature>
<dbReference type="InterPro" id="IPR006262">
    <property type="entry name" value="Cyt_deam_tetra"/>
</dbReference>
<evidence type="ECO:0000313" key="17">
    <source>
        <dbReference type="Proteomes" id="UP000005359"/>
    </source>
</evidence>
<feature type="active site" description="Proton donor" evidence="12">
    <location>
        <position position="234"/>
    </location>
</feature>
<dbReference type="Gene3D" id="3.40.140.10">
    <property type="entry name" value="Cytidine Deaminase, domain 2"/>
    <property type="match status" value="1"/>
</dbReference>
<dbReference type="InterPro" id="IPR024747">
    <property type="entry name" value="Pyridox_Oxase-rel"/>
</dbReference>
<reference evidence="16 17" key="2">
    <citation type="submission" date="2007-10" db="EMBL/GenBank/DDBJ databases">
        <authorList>
            <person name="Fulton L."/>
            <person name="Clifton S."/>
            <person name="Fulton B."/>
            <person name="Xu J."/>
            <person name="Minx P."/>
            <person name="Pepin K.H."/>
            <person name="Johnson M."/>
            <person name="Thiruvilangam P."/>
            <person name="Bhonagiri V."/>
            <person name="Nash W.E."/>
            <person name="Wang C."/>
            <person name="Mardis E.R."/>
            <person name="Wilson R.K."/>
        </authorList>
    </citation>
    <scope>NUCLEOTIDE SEQUENCE [LARGE SCALE GENOMIC DNA]</scope>
    <source>
        <strain evidence="16 17">ATCC 27755</strain>
    </source>
</reference>
<dbReference type="SUPFAM" id="SSF50475">
    <property type="entry name" value="FMN-binding split barrel"/>
    <property type="match status" value="1"/>
</dbReference>
<dbReference type="PANTHER" id="PTHR34071:SF2">
    <property type="entry name" value="FLAVIN-NUCLEOTIDE-BINDING PROTEIN"/>
    <property type="match status" value="1"/>
</dbReference>
<evidence type="ECO:0000256" key="9">
    <source>
        <dbReference type="ARBA" id="ARBA00032005"/>
    </source>
</evidence>
<keyword evidence="7 16" id="KW-0378">Hydrolase</keyword>
<evidence type="ECO:0000256" key="12">
    <source>
        <dbReference type="PIRSR" id="PIRSR606262-1"/>
    </source>
</evidence>
<dbReference type="PANTHER" id="PTHR34071">
    <property type="entry name" value="5-NITROIMIDAZOLE ANTIBIOTICS RESISTANCE PROTEIN, NIMA-FAMILY-RELATED PROTEIN-RELATED"/>
    <property type="match status" value="1"/>
</dbReference>
<dbReference type="InterPro" id="IPR016193">
    <property type="entry name" value="Cytidine_deaminase-like"/>
</dbReference>
<feature type="binding site" evidence="13">
    <location>
        <begin position="221"/>
        <end position="227"/>
    </location>
    <ligand>
        <name>substrate</name>
    </ligand>
</feature>
<dbReference type="GO" id="GO:0008270">
    <property type="term" value="F:zinc ion binding"/>
    <property type="evidence" value="ECO:0007669"/>
    <property type="project" value="InterPro"/>
</dbReference>
<evidence type="ECO:0000256" key="1">
    <source>
        <dbReference type="ARBA" id="ARBA00001947"/>
    </source>
</evidence>
<dbReference type="GO" id="GO:0004126">
    <property type="term" value="F:cytidine deaminase activity"/>
    <property type="evidence" value="ECO:0007669"/>
    <property type="project" value="UniProtKB-EC"/>
</dbReference>
<evidence type="ECO:0000259" key="15">
    <source>
        <dbReference type="PROSITE" id="PS51747"/>
    </source>
</evidence>
<keyword evidence="6 14" id="KW-0479">Metal-binding</keyword>
<dbReference type="PROSITE" id="PS00903">
    <property type="entry name" value="CYT_DCMP_DEAMINASES_1"/>
    <property type="match status" value="1"/>
</dbReference>
<keyword evidence="8 14" id="KW-0862">Zinc</keyword>
<comment type="similarity">
    <text evidence="3">Belongs to the cytidine and deoxycytidylate deaminase family.</text>
</comment>
<comment type="function">
    <text evidence="2">This enzyme scavenges exogenous and endogenous cytidine and 2'-deoxycytidine for UMP synthesis.</text>
</comment>
<dbReference type="NCBIfam" id="NF004064">
    <property type="entry name" value="PRK05578.1"/>
    <property type="match status" value="1"/>
</dbReference>
<evidence type="ECO:0000256" key="6">
    <source>
        <dbReference type="ARBA" id="ARBA00022723"/>
    </source>
</evidence>
<comment type="cofactor">
    <cofactor evidence="1 14">
        <name>Zn(2+)</name>
        <dbReference type="ChEBI" id="CHEBI:29105"/>
    </cofactor>
</comment>
<dbReference type="EC" id="3.5.4.5" evidence="4"/>
<feature type="binding site" evidence="14">
    <location>
        <position position="232"/>
    </location>
    <ligand>
        <name>Zn(2+)</name>
        <dbReference type="ChEBI" id="CHEBI:29105"/>
        <note>catalytic</note>
    </ligand>
</feature>
<dbReference type="PROSITE" id="PS51747">
    <property type="entry name" value="CYT_DCMP_DEAMINASES_2"/>
    <property type="match status" value="1"/>
</dbReference>
<gene>
    <name evidence="16" type="primary">cdd</name>
    <name evidence="16" type="ORF">DORFOR_02245</name>
</gene>
<evidence type="ECO:0000256" key="13">
    <source>
        <dbReference type="PIRSR" id="PIRSR606262-2"/>
    </source>
</evidence>
<dbReference type="Gene3D" id="2.30.110.10">
    <property type="entry name" value="Electron Transport, Fmn-binding Protein, Chain A"/>
    <property type="match status" value="1"/>
</dbReference>
<evidence type="ECO:0000256" key="7">
    <source>
        <dbReference type="ARBA" id="ARBA00022801"/>
    </source>
</evidence>
<evidence type="ECO:0000256" key="5">
    <source>
        <dbReference type="ARBA" id="ARBA00018266"/>
    </source>
</evidence>